<evidence type="ECO:0000313" key="2">
    <source>
        <dbReference type="Proteomes" id="UP000321532"/>
    </source>
</evidence>
<comment type="caution">
    <text evidence="1">The sequence shown here is derived from an EMBL/GenBank/DDBJ whole genome shotgun (WGS) entry which is preliminary data.</text>
</comment>
<dbReference type="Proteomes" id="UP000321532">
    <property type="component" value="Unassembled WGS sequence"/>
</dbReference>
<name>A0A512AYW9_9BACT</name>
<proteinExistence type="predicted"/>
<dbReference type="AlphaFoldDB" id="A0A512AYW9"/>
<protein>
    <submittedName>
        <fullName evidence="1">Uncharacterized protein</fullName>
    </submittedName>
</protein>
<reference evidence="1 2" key="1">
    <citation type="submission" date="2019-07" db="EMBL/GenBank/DDBJ databases">
        <title>Whole genome shotgun sequence of Adhaeribacter aerolatus NBRC 106133.</title>
        <authorList>
            <person name="Hosoyama A."/>
            <person name="Uohara A."/>
            <person name="Ohji S."/>
            <person name="Ichikawa N."/>
        </authorList>
    </citation>
    <scope>NUCLEOTIDE SEQUENCE [LARGE SCALE GENOMIC DNA]</scope>
    <source>
        <strain evidence="1 2">NBRC 106133</strain>
    </source>
</reference>
<sequence>MVARKKIILKIISNILYKEAPKKVLLPIFLALNSVENELFIRVAGAAIFILAVPDYPGYFGLTHQHFVAVLNFSAGCAAFLQK</sequence>
<accession>A0A512AYW9</accession>
<evidence type="ECO:0000313" key="1">
    <source>
        <dbReference type="EMBL" id="GEO04886.1"/>
    </source>
</evidence>
<dbReference type="EMBL" id="BJYS01000018">
    <property type="protein sequence ID" value="GEO04886.1"/>
    <property type="molecule type" value="Genomic_DNA"/>
</dbReference>
<organism evidence="1 2">
    <name type="scientific">Adhaeribacter aerolatus</name>
    <dbReference type="NCBI Taxonomy" id="670289"/>
    <lineage>
        <taxon>Bacteria</taxon>
        <taxon>Pseudomonadati</taxon>
        <taxon>Bacteroidota</taxon>
        <taxon>Cytophagia</taxon>
        <taxon>Cytophagales</taxon>
        <taxon>Hymenobacteraceae</taxon>
        <taxon>Adhaeribacter</taxon>
    </lineage>
</organism>
<gene>
    <name evidence="1" type="ORF">AAE02nite_25500</name>
</gene>
<keyword evidence="2" id="KW-1185">Reference proteome</keyword>